<dbReference type="Pfam" id="PF13516">
    <property type="entry name" value="LRR_6"/>
    <property type="match status" value="1"/>
</dbReference>
<keyword evidence="4" id="KW-1185">Reference proteome</keyword>
<dbReference type="SMART" id="SM00369">
    <property type="entry name" value="LRR_TYP"/>
    <property type="match status" value="29"/>
</dbReference>
<proteinExistence type="predicted"/>
<keyword evidence="1" id="KW-0433">Leucine-rich repeat</keyword>
<organism evidence="3 4">
    <name type="scientific">Parnassius apollo</name>
    <name type="common">Apollo butterfly</name>
    <name type="synonym">Papilio apollo</name>
    <dbReference type="NCBI Taxonomy" id="110799"/>
    <lineage>
        <taxon>Eukaryota</taxon>
        <taxon>Metazoa</taxon>
        <taxon>Ecdysozoa</taxon>
        <taxon>Arthropoda</taxon>
        <taxon>Hexapoda</taxon>
        <taxon>Insecta</taxon>
        <taxon>Pterygota</taxon>
        <taxon>Neoptera</taxon>
        <taxon>Endopterygota</taxon>
        <taxon>Lepidoptera</taxon>
        <taxon>Glossata</taxon>
        <taxon>Ditrysia</taxon>
        <taxon>Papilionoidea</taxon>
        <taxon>Papilionidae</taxon>
        <taxon>Parnassiinae</taxon>
        <taxon>Parnassini</taxon>
        <taxon>Parnassius</taxon>
        <taxon>Parnassius</taxon>
    </lineage>
</organism>
<name>A0A8S3XGL7_PARAO</name>
<reference evidence="3" key="1">
    <citation type="submission" date="2021-04" db="EMBL/GenBank/DDBJ databases">
        <authorList>
            <person name="Tunstrom K."/>
        </authorList>
    </citation>
    <scope>NUCLEOTIDE SEQUENCE</scope>
</reference>
<dbReference type="FunFam" id="3.80.10.10:FF:001164">
    <property type="entry name" value="GH01279p"/>
    <property type="match status" value="1"/>
</dbReference>
<dbReference type="Proteomes" id="UP000691718">
    <property type="component" value="Unassembled WGS sequence"/>
</dbReference>
<evidence type="ECO:0000313" key="4">
    <source>
        <dbReference type="Proteomes" id="UP000691718"/>
    </source>
</evidence>
<protein>
    <submittedName>
        <fullName evidence="3">(apollo) hypothetical protein</fullName>
    </submittedName>
</protein>
<accession>A0A8S3XGL7</accession>
<evidence type="ECO:0000256" key="1">
    <source>
        <dbReference type="ARBA" id="ARBA00022614"/>
    </source>
</evidence>
<dbReference type="AlphaFoldDB" id="A0A8S3XGL7"/>
<dbReference type="SMART" id="SM00365">
    <property type="entry name" value="LRR_SD22"/>
    <property type="match status" value="6"/>
</dbReference>
<dbReference type="PROSITE" id="PS51450">
    <property type="entry name" value="LRR"/>
    <property type="match status" value="3"/>
</dbReference>
<dbReference type="PANTHER" id="PTHR24366:SF96">
    <property type="entry name" value="LEUCINE RICH REPEAT CONTAINING 53"/>
    <property type="match status" value="1"/>
</dbReference>
<sequence length="1192" mass="133429">MYQINLLTLSSESSVRHVSVSRAHLGALPDAALDGRHLRTLVLVASHLHQLEAAALSSMTSTLASLDLSYNEFTQIPIEALKHLKVLNWLSLQNNLIVDLDPKMDWGFLADSLSSLSLSNNQLSFLREGALTSLRQLAQLELDGNRLRELEAHALPPSLALLRLSDNLLTRIPCAVLAPLTRLRHLHLRNNALAVSLAVNRSCRSERYRIDSLDLSHNDLTDSFEFDFTQGLQLKQLALDLNNFTAVPPFVLECGRIEKLSISYNDLTHLSDTVILALKHDLERLDLDNNELNFLPQSMQELTRLRHLSLAYNQLRDVDWLPPRIRSLSLAGNYLEGLPASLITLEPAVLRYLDVGYNRITYVAPEWFGTWSAALVTLSLRGNRISQLAADAFPSALPLRELVLSFNDLYYVEASAFSNLTSLQVLELSSTLFSGEVPAGPAFRGLTWLSLDNNNIHFFSSDDMEYFISLEYLNLDFNKLIEFPSQMLETNGSYKVKELRLAYNYICRINSGFLMNLADLQSVDLSYNRMHNVSERTFSNLLNIIYLSLVGNAIEIISDFAFSDLPKLEVLDLQENNLLEFSTKYFHNVSNEESNFSVNVSYNFITSLTGGPTALINVLDLSHNLIESVSRTFFDALSSHIRQIILSHNRLIQIDNSGFGYLPKLEVLNLHDNNISTIRRKTFGELISLQILDLSRNRLTQLSVEQFYNLQKLRHLRLNSNELRALPRDCFKNTLLEYLDISDNHLTLFPSSALTQVGFTLRRLELADNRLEYLDSAMFNAIAFLHELNLAHNALTVLSDNTFAGLSRLQYLDLSHNSIKTNFKELFHNLPRLRRLAMAGAGLRMVPHMPLVNLTELNLSSNLIASFREIDVRHIANLRALDLARNRFTSLQPAMWAALPRLASLDVSYNPIVRITYGAFDGLEYLLHLRIDNLRNLEAVEPRAFRPLLSLRSLALESPMGSRKNDASLADISAAVPSMESLTIVVRELTLDSQLLGLHSPKLRVLELRGMALQQISSHAFEALGQQRALTLRLSNTGVSVLPPGLARPLARVPHLALDLSNNRLINFGPSTLYPNLTGWNRLATKLLPGGLVLVGNPLRCGCSASWVGAWLRRWTAEVGGGARSAREAARRSQCQRVDAAPRALLALDADEAECHASALSSSAALASVPFHFSALVLLVLLIQRICTVVFS</sequence>
<evidence type="ECO:0000256" key="2">
    <source>
        <dbReference type="ARBA" id="ARBA00022737"/>
    </source>
</evidence>
<gene>
    <name evidence="3" type="ORF">PAPOLLO_LOCUS18228</name>
</gene>
<dbReference type="Pfam" id="PF13855">
    <property type="entry name" value="LRR_8"/>
    <property type="match status" value="8"/>
</dbReference>
<keyword evidence="2" id="KW-0677">Repeat</keyword>
<dbReference type="InterPro" id="IPR001611">
    <property type="entry name" value="Leu-rich_rpt"/>
</dbReference>
<dbReference type="SMART" id="SM00364">
    <property type="entry name" value="LRR_BAC"/>
    <property type="match status" value="12"/>
</dbReference>
<comment type="caution">
    <text evidence="3">The sequence shown here is derived from an EMBL/GenBank/DDBJ whole genome shotgun (WGS) entry which is preliminary data.</text>
</comment>
<dbReference type="InterPro" id="IPR003591">
    <property type="entry name" value="Leu-rich_rpt_typical-subtyp"/>
</dbReference>
<dbReference type="EMBL" id="CAJQZP010001169">
    <property type="protein sequence ID" value="CAG5024927.1"/>
    <property type="molecule type" value="Genomic_DNA"/>
</dbReference>
<dbReference type="PANTHER" id="PTHR24366">
    <property type="entry name" value="IG(IMMUNOGLOBULIN) AND LRR(LEUCINE RICH REPEAT) DOMAINS"/>
    <property type="match status" value="1"/>
</dbReference>
<dbReference type="OrthoDB" id="10022853at2759"/>
<evidence type="ECO:0000313" key="3">
    <source>
        <dbReference type="EMBL" id="CAG5024927.1"/>
    </source>
</evidence>